<keyword evidence="1" id="KW-0812">Transmembrane</keyword>
<evidence type="ECO:0000313" key="2">
    <source>
        <dbReference type="EMBL" id="KIW97728.1"/>
    </source>
</evidence>
<dbReference type="VEuPathDB" id="FungiDB:Z519_01312"/>
<proteinExistence type="predicted"/>
<keyword evidence="1" id="KW-0472">Membrane</keyword>
<evidence type="ECO:0000256" key="1">
    <source>
        <dbReference type="SAM" id="Phobius"/>
    </source>
</evidence>
<dbReference type="OrthoDB" id="10644383at2759"/>
<gene>
    <name evidence="2" type="ORF">Z519_01312</name>
</gene>
<name>A0A0D2HWI0_CLAB1</name>
<dbReference type="RefSeq" id="XP_016624397.1">
    <property type="nucleotide sequence ID" value="XM_016759069.1"/>
</dbReference>
<protein>
    <submittedName>
        <fullName evidence="2">Uncharacterized protein</fullName>
    </submittedName>
</protein>
<feature type="transmembrane region" description="Helical" evidence="1">
    <location>
        <begin position="111"/>
        <end position="137"/>
    </location>
</feature>
<keyword evidence="3" id="KW-1185">Reference proteome</keyword>
<keyword evidence="1" id="KW-1133">Transmembrane helix</keyword>
<dbReference type="EMBL" id="KN846981">
    <property type="protein sequence ID" value="KIW97728.1"/>
    <property type="molecule type" value="Genomic_DNA"/>
</dbReference>
<reference evidence="2" key="1">
    <citation type="submission" date="2015-01" db="EMBL/GenBank/DDBJ databases">
        <title>The Genome Sequence of Cladophialophora bantiana CBS 173.52.</title>
        <authorList>
            <consortium name="The Broad Institute Genomics Platform"/>
            <person name="Cuomo C."/>
            <person name="de Hoog S."/>
            <person name="Gorbushina A."/>
            <person name="Stielow B."/>
            <person name="Teixiera M."/>
            <person name="Abouelleil A."/>
            <person name="Chapman S.B."/>
            <person name="Priest M."/>
            <person name="Young S.K."/>
            <person name="Wortman J."/>
            <person name="Nusbaum C."/>
            <person name="Birren B."/>
        </authorList>
    </citation>
    <scope>NUCLEOTIDE SEQUENCE [LARGE SCALE GENOMIC DNA]</scope>
    <source>
        <strain evidence="2">CBS 173.52</strain>
    </source>
</reference>
<sequence length="413" mass="43035">MSTLQILAGERSFGRSFTLPPSPALGDPNDAVDFASPAPEITIPPPAPAPAPEGGVLLIDIDIDTDGDVGVDFDMAESATGMTVMFLTSCAVVIFATGTEKRNLAVARTRLFVTLCVLVVSVSPPAPAAAAAAAAAAAPAAAVAVASAYAYTVAVAWADNAADDDHEETADSRAEMDCVHGTVRVVMISSAPPPPWLPPTAGDNGEHAGTTVVVIGTVANGISEHPQCKTEMVVVRQVSVRGGREIGCMGQMVVYVVEITVGERVRVCDEEEDEVVEMAIPELESEKGELVVFVIVGAGDAVPEMLTPTLTLALVLPPLDAVMDDIAVVVVVVVITEEAEKETLASPPVLLYIVNRMVSPFASASCLPPSRDGGGRWTRPPHFCAGLPGHVVLHAESGYWIKSSEDELSRGRE</sequence>
<dbReference type="AlphaFoldDB" id="A0A0D2HWI0"/>
<feature type="transmembrane region" description="Helical" evidence="1">
    <location>
        <begin position="79"/>
        <end position="99"/>
    </location>
</feature>
<dbReference type="Proteomes" id="UP000053789">
    <property type="component" value="Unassembled WGS sequence"/>
</dbReference>
<dbReference type="GeneID" id="27694240"/>
<evidence type="ECO:0000313" key="3">
    <source>
        <dbReference type="Proteomes" id="UP000053789"/>
    </source>
</evidence>
<dbReference type="HOGENOM" id="CLU_665649_0_0_1"/>
<accession>A0A0D2HWI0</accession>
<organism evidence="2 3">
    <name type="scientific">Cladophialophora bantiana (strain ATCC 10958 / CBS 173.52 / CDC B-1940 / NIH 8579)</name>
    <name type="common">Xylohypha bantiana</name>
    <dbReference type="NCBI Taxonomy" id="1442370"/>
    <lineage>
        <taxon>Eukaryota</taxon>
        <taxon>Fungi</taxon>
        <taxon>Dikarya</taxon>
        <taxon>Ascomycota</taxon>
        <taxon>Pezizomycotina</taxon>
        <taxon>Eurotiomycetes</taxon>
        <taxon>Chaetothyriomycetidae</taxon>
        <taxon>Chaetothyriales</taxon>
        <taxon>Herpotrichiellaceae</taxon>
        <taxon>Cladophialophora</taxon>
    </lineage>
</organism>